<dbReference type="Proteomes" id="UP001268610">
    <property type="component" value="Unassembled WGS sequence"/>
</dbReference>
<feature type="non-terminal residue" evidence="2">
    <location>
        <position position="1"/>
    </location>
</feature>
<name>A0AAJ2GXK5_9HYPH</name>
<comment type="caution">
    <text evidence="2">The sequence shown here is derived from an EMBL/GenBank/DDBJ whole genome shotgun (WGS) entry which is preliminary data.</text>
</comment>
<dbReference type="Gene3D" id="1.10.8.870">
    <property type="entry name" value="Alpha-glycerophosphate oxidase, cap domain"/>
    <property type="match status" value="1"/>
</dbReference>
<dbReference type="InterPro" id="IPR031656">
    <property type="entry name" value="DAO_C"/>
</dbReference>
<sequence>WQANGVISVSGGKLTTFRQIALDALKAAGILDDKAHQQAVAGKHTRCFNHTVATPTMLNNPLQPVAQGDDLIEQVSWILQHEMVQHLDDLMLRRLRMGNMHADGGDAVLNLIKPLCQQYLSWDEPRWQVERTRYQQILQQYYHAGL</sequence>
<gene>
    <name evidence="2" type="ORF">RJJ65_35215</name>
</gene>
<dbReference type="AlphaFoldDB" id="A0AAJ2GXK5"/>
<feature type="domain" description="Alpha-glycerophosphate oxidase C-terminal" evidence="1">
    <location>
        <begin position="65"/>
        <end position="125"/>
    </location>
</feature>
<dbReference type="InterPro" id="IPR038299">
    <property type="entry name" value="DAO_C_sf"/>
</dbReference>
<reference evidence="2" key="1">
    <citation type="submission" date="2023-04" db="EMBL/GenBank/DDBJ databases">
        <title>Genomic characterization of faba bean (Vicia faba) microsymbionts in Mexican soils.</title>
        <authorList>
            <person name="Rivera Orduna F.N."/>
            <person name="Guevara-Luna J."/>
            <person name="Yan J."/>
            <person name="Arroyo-Herrera I."/>
            <person name="Li Y."/>
            <person name="Vasquez-Murrieta M.S."/>
            <person name="Wang E.T."/>
        </authorList>
    </citation>
    <scope>NUCLEOTIDE SEQUENCE</scope>
    <source>
        <strain evidence="2">CH26</strain>
    </source>
</reference>
<evidence type="ECO:0000313" key="3">
    <source>
        <dbReference type="Proteomes" id="UP001268610"/>
    </source>
</evidence>
<dbReference type="Pfam" id="PF16901">
    <property type="entry name" value="DAO_C"/>
    <property type="match status" value="1"/>
</dbReference>
<evidence type="ECO:0000313" key="2">
    <source>
        <dbReference type="EMBL" id="MDR9777787.1"/>
    </source>
</evidence>
<accession>A0AAJ2GXK5</accession>
<dbReference type="EMBL" id="JAVLSF010000185">
    <property type="protein sequence ID" value="MDR9777787.1"/>
    <property type="molecule type" value="Genomic_DNA"/>
</dbReference>
<protein>
    <submittedName>
        <fullName evidence="2">Glycerol-3-phosphate dehydrogenase C-terminal domain-containing protein</fullName>
    </submittedName>
</protein>
<organism evidence="2 3">
    <name type="scientific">Rhizobium hidalgonense</name>
    <dbReference type="NCBI Taxonomy" id="1538159"/>
    <lineage>
        <taxon>Bacteria</taxon>
        <taxon>Pseudomonadati</taxon>
        <taxon>Pseudomonadota</taxon>
        <taxon>Alphaproteobacteria</taxon>
        <taxon>Hyphomicrobiales</taxon>
        <taxon>Rhizobiaceae</taxon>
        <taxon>Rhizobium/Agrobacterium group</taxon>
        <taxon>Rhizobium</taxon>
    </lineage>
</organism>
<evidence type="ECO:0000259" key="1">
    <source>
        <dbReference type="Pfam" id="PF16901"/>
    </source>
</evidence>
<dbReference type="RefSeq" id="WP_310865971.1">
    <property type="nucleotide sequence ID" value="NZ_JAVLSF010000185.1"/>
</dbReference>
<proteinExistence type="predicted"/>